<protein>
    <submittedName>
        <fullName evidence="5">ATP-dependent zinc metalloprotease FtsH</fullName>
        <ecNumber evidence="5">3.4.24.-</ecNumber>
    </submittedName>
</protein>
<dbReference type="EMBL" id="CAJVCE010000006">
    <property type="protein sequence ID" value="CAG7640873.1"/>
    <property type="molecule type" value="Genomic_DNA"/>
</dbReference>
<organism evidence="5 6">
    <name type="scientific">Paenibacillus allorhizosphaerae</name>
    <dbReference type="NCBI Taxonomy" id="2849866"/>
    <lineage>
        <taxon>Bacteria</taxon>
        <taxon>Bacillati</taxon>
        <taxon>Bacillota</taxon>
        <taxon>Bacilli</taxon>
        <taxon>Bacillales</taxon>
        <taxon>Paenibacillaceae</taxon>
        <taxon>Paenibacillus</taxon>
    </lineage>
</organism>
<dbReference type="PANTHER" id="PTHR23073">
    <property type="entry name" value="26S PROTEASOME REGULATORY SUBUNIT"/>
    <property type="match status" value="1"/>
</dbReference>
<evidence type="ECO:0000256" key="2">
    <source>
        <dbReference type="ARBA" id="ARBA00022741"/>
    </source>
</evidence>
<evidence type="ECO:0000313" key="6">
    <source>
        <dbReference type="Proteomes" id="UP000730618"/>
    </source>
</evidence>
<dbReference type="InterPro" id="IPR003959">
    <property type="entry name" value="ATPase_AAA_core"/>
</dbReference>
<evidence type="ECO:0000313" key="5">
    <source>
        <dbReference type="EMBL" id="CAG7640873.1"/>
    </source>
</evidence>
<reference evidence="5 6" key="1">
    <citation type="submission" date="2021-06" db="EMBL/GenBank/DDBJ databases">
        <authorList>
            <person name="Criscuolo A."/>
        </authorList>
    </citation>
    <scope>NUCLEOTIDE SEQUENCE [LARGE SCALE GENOMIC DNA]</scope>
    <source>
        <strain evidence="6">CIP 111802</strain>
    </source>
</reference>
<keyword evidence="2" id="KW-0547">Nucleotide-binding</keyword>
<keyword evidence="5" id="KW-0645">Protease</keyword>
<evidence type="ECO:0000256" key="1">
    <source>
        <dbReference type="ARBA" id="ARBA00006914"/>
    </source>
</evidence>
<proteinExistence type="inferred from homology"/>
<dbReference type="RefSeq" id="WP_218099017.1">
    <property type="nucleotide sequence ID" value="NZ_CAJVCE010000006.1"/>
</dbReference>
<accession>A0ABM8VH64</accession>
<name>A0ABM8VH64_9BACL</name>
<keyword evidence="5" id="KW-0378">Hydrolase</keyword>
<dbReference type="EC" id="3.4.24.-" evidence="5"/>
<dbReference type="GO" id="GO:0008237">
    <property type="term" value="F:metallopeptidase activity"/>
    <property type="evidence" value="ECO:0007669"/>
    <property type="project" value="UniProtKB-KW"/>
</dbReference>
<keyword evidence="5" id="KW-0482">Metalloprotease</keyword>
<feature type="domain" description="AAA+ ATPase" evidence="4">
    <location>
        <begin position="516"/>
        <end position="648"/>
    </location>
</feature>
<feature type="domain" description="AAA+ ATPase" evidence="4">
    <location>
        <begin position="265"/>
        <end position="390"/>
    </location>
</feature>
<keyword evidence="3" id="KW-0067">ATP-binding</keyword>
<evidence type="ECO:0000256" key="3">
    <source>
        <dbReference type="ARBA" id="ARBA00022840"/>
    </source>
</evidence>
<sequence length="738" mass="84409">MDELQFDGSHHEKSQSGGYGNYASYVSDLLTWLDMALWIQLKLQPQTSPDPMERLKGIVITEGEIIQLLNDPAKNLPPDPQLQMLQTQLKDWERHLHQKVAQTPSSIFLPLKSASTHFQLSPFEEYCLFICLAVELDRKYERCYGYLQDDITCKHPTVELVLQLLCPTREERTAALAYLAPNSKLSSYFFVQSPDSGNGKGSILSRTLRLDDKMIYFLLGEPLAPQSGDMYDFMPVGPSLPALLLDEDIQMRMLLFADQAAVVQRPLLFYVWGSAGSGKKLQVRHYAKARQKKAISIKLRRLSNDPERWLESIHAILREGILHQAILCFEDAHLLIEDTQPLHKRLPSLLGKLSSYTHEIFLLSAVHWKPYHLPDNLVYSEVQIPLTAEGDRLKLWEKLGASYTFADPIDWGMMAGKFRFSTGQIEQALEKADQLAKWGHPDQPAIRMEELHEACYAQVQHKLERKAMRIRPKRGWDDIILPPEQKLMLRQACSHITYRHIVYGEWGFERKLSYGKGLSLLFAGPPGTGKTMSAEVIAKELYLEIYKIDLSQVISKYIGETEKNLSEIFQEAQHSNAILFFDEADALFGKRSEVKDAHDKYANTETAYLLQKMEEYDGITILATNYSQNIDEAFLRRITYIVKFPFPDEAHRESIWRSIYPQETLLGKDIDYRFLARKLQVAGGNIKNIALSSAFLAAQAQEPVGMKHILLAAKQELQKNGKLLLKEDLGDYLEFLKT</sequence>
<dbReference type="InterPro" id="IPR050221">
    <property type="entry name" value="26S_Proteasome_ATPase"/>
</dbReference>
<gene>
    <name evidence="5" type="primary">ftsH_1</name>
    <name evidence="5" type="ORF">PAECIP111802_02692</name>
</gene>
<evidence type="ECO:0000259" key="4">
    <source>
        <dbReference type="SMART" id="SM00382"/>
    </source>
</evidence>
<dbReference type="Pfam" id="PF22977">
    <property type="entry name" value="WHD"/>
    <property type="match status" value="1"/>
</dbReference>
<comment type="caution">
    <text evidence="5">The sequence shown here is derived from an EMBL/GenBank/DDBJ whole genome shotgun (WGS) entry which is preliminary data.</text>
</comment>
<keyword evidence="6" id="KW-1185">Reference proteome</keyword>
<dbReference type="SMART" id="SM00382">
    <property type="entry name" value="AAA"/>
    <property type="match status" value="2"/>
</dbReference>
<dbReference type="CDD" id="cd19481">
    <property type="entry name" value="RecA-like_protease"/>
    <property type="match status" value="1"/>
</dbReference>
<dbReference type="InterPro" id="IPR003593">
    <property type="entry name" value="AAA+_ATPase"/>
</dbReference>
<comment type="similarity">
    <text evidence="1">Belongs to the AAA ATPase family.</text>
</comment>
<dbReference type="InterPro" id="IPR054472">
    <property type="entry name" value="WHD"/>
</dbReference>
<dbReference type="Pfam" id="PF00004">
    <property type="entry name" value="AAA"/>
    <property type="match status" value="1"/>
</dbReference>
<dbReference type="Proteomes" id="UP000730618">
    <property type="component" value="Unassembled WGS sequence"/>
</dbReference>